<sequence length="152" mass="17244">MFKSQVSFSTVLLLFTSSASLFLGFSIYIFLRVTPTWFEVLLFNMTGVDTQQLVLSYNLSNNFVELLNNHGADFFWMMSLSLGFLYFFSNTNSAGIRKYLAFFYLSLLGIFLELGQKFGFLPGTFDAYDIVTFNIAIGLSYCCFSIIKKVGS</sequence>
<evidence type="ECO:0000256" key="1">
    <source>
        <dbReference type="SAM" id="Phobius"/>
    </source>
</evidence>
<dbReference type="AlphaFoldDB" id="J9DUQ4"/>
<gene>
    <name evidence="2" type="ORF">IMCC14465_15100</name>
</gene>
<protein>
    <recommendedName>
        <fullName evidence="4">VanZ-like domain-containing protein</fullName>
    </recommendedName>
</protein>
<keyword evidence="1" id="KW-0472">Membrane</keyword>
<dbReference type="Proteomes" id="UP000004836">
    <property type="component" value="Unassembled WGS sequence"/>
</dbReference>
<evidence type="ECO:0008006" key="4">
    <source>
        <dbReference type="Google" id="ProtNLM"/>
    </source>
</evidence>
<evidence type="ECO:0000313" key="2">
    <source>
        <dbReference type="EMBL" id="EJW20742.1"/>
    </source>
</evidence>
<keyword evidence="1" id="KW-1133">Transmembrane helix</keyword>
<feature type="transmembrane region" description="Helical" evidence="1">
    <location>
        <begin position="12"/>
        <end position="31"/>
    </location>
</feature>
<feature type="transmembrane region" description="Helical" evidence="1">
    <location>
        <begin position="127"/>
        <end position="147"/>
    </location>
</feature>
<keyword evidence="3" id="KW-1185">Reference proteome</keyword>
<comment type="caution">
    <text evidence="2">The sequence shown here is derived from an EMBL/GenBank/DDBJ whole genome shotgun (WGS) entry which is preliminary data.</text>
</comment>
<feature type="transmembrane region" description="Helical" evidence="1">
    <location>
        <begin position="70"/>
        <end position="88"/>
    </location>
</feature>
<dbReference type="EMBL" id="ALYF01000005">
    <property type="protein sequence ID" value="EJW20742.1"/>
    <property type="molecule type" value="Genomic_DNA"/>
</dbReference>
<name>J9DUQ4_9PROT</name>
<accession>J9DUQ4</accession>
<feature type="transmembrane region" description="Helical" evidence="1">
    <location>
        <begin position="100"/>
        <end position="121"/>
    </location>
</feature>
<reference evidence="2 3" key="1">
    <citation type="journal article" date="2012" name="J. Bacteriol.">
        <title>Genome Sequence of Strain IMCC14465, Isolated from the East Sea, Belonging to the PS1 Clade of Alphaproteobacteria.</title>
        <authorList>
            <person name="Yang S.J."/>
            <person name="Kang I."/>
            <person name="Cho J.C."/>
        </authorList>
    </citation>
    <scope>NUCLEOTIDE SEQUENCE [LARGE SCALE GENOMIC DNA]</scope>
    <source>
        <strain evidence="2 3">IMCC14465</strain>
    </source>
</reference>
<organism evidence="2 3">
    <name type="scientific">alpha proteobacterium IMCC14465</name>
    <dbReference type="NCBI Taxonomy" id="1220535"/>
    <lineage>
        <taxon>Bacteria</taxon>
        <taxon>Pseudomonadati</taxon>
        <taxon>Pseudomonadota</taxon>
        <taxon>Alphaproteobacteria</taxon>
        <taxon>PS1 clade</taxon>
    </lineage>
</organism>
<keyword evidence="1" id="KW-0812">Transmembrane</keyword>
<evidence type="ECO:0000313" key="3">
    <source>
        <dbReference type="Proteomes" id="UP000004836"/>
    </source>
</evidence>
<proteinExistence type="predicted"/>